<dbReference type="AlphaFoldDB" id="A0A0F9EYL9"/>
<protein>
    <submittedName>
        <fullName evidence="1">Uncharacterized protein</fullName>
    </submittedName>
</protein>
<sequence length="89" mass="9679">MVIAHIARLKVKLLLTDEAMAEVQGDKDRCLAVIHGFGGCGGCSANCGKVAKAQFKKVVEWLLDNELHPERDGLELSGKSFLSLLDEIK</sequence>
<organism evidence="1">
    <name type="scientific">marine sediment metagenome</name>
    <dbReference type="NCBI Taxonomy" id="412755"/>
    <lineage>
        <taxon>unclassified sequences</taxon>
        <taxon>metagenomes</taxon>
        <taxon>ecological metagenomes</taxon>
    </lineage>
</organism>
<reference evidence="1" key="1">
    <citation type="journal article" date="2015" name="Nature">
        <title>Complex archaea that bridge the gap between prokaryotes and eukaryotes.</title>
        <authorList>
            <person name="Spang A."/>
            <person name="Saw J.H."/>
            <person name="Jorgensen S.L."/>
            <person name="Zaremba-Niedzwiedzka K."/>
            <person name="Martijn J."/>
            <person name="Lind A.E."/>
            <person name="van Eijk R."/>
            <person name="Schleper C."/>
            <person name="Guy L."/>
            <person name="Ettema T.J."/>
        </authorList>
    </citation>
    <scope>NUCLEOTIDE SEQUENCE</scope>
</reference>
<dbReference type="EMBL" id="LAZR01023238">
    <property type="protein sequence ID" value="KKL79193.1"/>
    <property type="molecule type" value="Genomic_DNA"/>
</dbReference>
<name>A0A0F9EYL9_9ZZZZ</name>
<accession>A0A0F9EYL9</accession>
<gene>
    <name evidence="1" type="ORF">LCGC14_2017230</name>
</gene>
<evidence type="ECO:0000313" key="1">
    <source>
        <dbReference type="EMBL" id="KKL79193.1"/>
    </source>
</evidence>
<comment type="caution">
    <text evidence="1">The sequence shown here is derived from an EMBL/GenBank/DDBJ whole genome shotgun (WGS) entry which is preliminary data.</text>
</comment>
<proteinExistence type="predicted"/>